<evidence type="ECO:0000259" key="7">
    <source>
        <dbReference type="Pfam" id="PF09349"/>
    </source>
</evidence>
<dbReference type="InterPro" id="IPR017580">
    <property type="entry name" value="OHCU_decarboxylase-1"/>
</dbReference>
<evidence type="ECO:0000256" key="4">
    <source>
        <dbReference type="ARBA" id="ARBA00022631"/>
    </source>
</evidence>
<dbReference type="InterPro" id="IPR036778">
    <property type="entry name" value="OHCU_decarboxylase_sf"/>
</dbReference>
<keyword evidence="4" id="KW-0659">Purine metabolism</keyword>
<evidence type="ECO:0000313" key="9">
    <source>
        <dbReference type="Proteomes" id="UP000673394"/>
    </source>
</evidence>
<evidence type="ECO:0000256" key="6">
    <source>
        <dbReference type="ARBA" id="ARBA00023239"/>
    </source>
</evidence>
<keyword evidence="9" id="KW-1185">Reference proteome</keyword>
<dbReference type="SUPFAM" id="SSF158694">
    <property type="entry name" value="UraD-Like"/>
    <property type="match status" value="1"/>
</dbReference>
<comment type="caution">
    <text evidence="8">The sequence shown here is derived from an EMBL/GenBank/DDBJ whole genome shotgun (WGS) entry which is preliminary data.</text>
</comment>
<dbReference type="PANTHER" id="PTHR43466:SF1">
    <property type="entry name" value="2-OXO-4-HYDROXY-4-CARBOXY-5-UREIDOIMIDAZOLINE DECARBOXYLASE-RELATED"/>
    <property type="match status" value="1"/>
</dbReference>
<name>A0ABS5CC89_9BACL</name>
<organism evidence="8 9">
    <name type="scientific">Paenibacillus lignilyticus</name>
    <dbReference type="NCBI Taxonomy" id="1172615"/>
    <lineage>
        <taxon>Bacteria</taxon>
        <taxon>Bacillati</taxon>
        <taxon>Bacillota</taxon>
        <taxon>Bacilli</taxon>
        <taxon>Bacillales</taxon>
        <taxon>Paenibacillaceae</taxon>
        <taxon>Paenibacillus</taxon>
    </lineage>
</organism>
<dbReference type="PANTHER" id="PTHR43466">
    <property type="entry name" value="2-OXO-4-HYDROXY-4-CARBOXY-5-UREIDOIMIDAZOLINE DECARBOXYLASE-RELATED"/>
    <property type="match status" value="1"/>
</dbReference>
<keyword evidence="5" id="KW-0210">Decarboxylase</keyword>
<proteinExistence type="predicted"/>
<dbReference type="Proteomes" id="UP000673394">
    <property type="component" value="Unassembled WGS sequence"/>
</dbReference>
<evidence type="ECO:0000313" key="8">
    <source>
        <dbReference type="EMBL" id="MBP3963327.1"/>
    </source>
</evidence>
<reference evidence="8 9" key="1">
    <citation type="submission" date="2021-04" db="EMBL/GenBank/DDBJ databases">
        <title>Paenibacillus sp. DLE-14 whole genome sequence.</title>
        <authorList>
            <person name="Ham Y.J."/>
        </authorList>
    </citation>
    <scope>NUCLEOTIDE SEQUENCE [LARGE SCALE GENOMIC DNA]</scope>
    <source>
        <strain evidence="8 9">DLE-14</strain>
    </source>
</reference>
<dbReference type="Pfam" id="PF09349">
    <property type="entry name" value="OHCU_decarbox"/>
    <property type="match status" value="1"/>
</dbReference>
<evidence type="ECO:0000256" key="5">
    <source>
        <dbReference type="ARBA" id="ARBA00022793"/>
    </source>
</evidence>
<dbReference type="EMBL" id="JAGKSP010000003">
    <property type="protein sequence ID" value="MBP3963327.1"/>
    <property type="molecule type" value="Genomic_DNA"/>
</dbReference>
<comment type="pathway">
    <text evidence="2">Purine metabolism; urate degradation; (S)-allantoin from urate: step 3/3.</text>
</comment>
<keyword evidence="6 8" id="KW-0456">Lyase</keyword>
<dbReference type="Gene3D" id="1.10.3330.10">
    <property type="entry name" value="Oxo-4-hydroxy-4-carboxy-5-ureidoimidazoline decarboxylase"/>
    <property type="match status" value="1"/>
</dbReference>
<dbReference type="RefSeq" id="WP_210658324.1">
    <property type="nucleotide sequence ID" value="NZ_JAGKSP010000003.1"/>
</dbReference>
<gene>
    <name evidence="8" type="primary">uraD</name>
    <name evidence="8" type="ORF">I8J30_11490</name>
</gene>
<dbReference type="EC" id="4.1.1.97" evidence="3"/>
<dbReference type="GO" id="GO:0051997">
    <property type="term" value="F:2-oxo-4-hydroxy-4-carboxy-5-ureidoimidazoline decarboxylase activity"/>
    <property type="evidence" value="ECO:0007669"/>
    <property type="project" value="UniProtKB-EC"/>
</dbReference>
<dbReference type="InterPro" id="IPR018020">
    <property type="entry name" value="OHCU_decarboxylase"/>
</dbReference>
<protein>
    <recommendedName>
        <fullName evidence="3">2-oxo-4-hydroxy-4-carboxy-5-ureidoimidazoline decarboxylase</fullName>
        <ecNumber evidence="3">4.1.1.97</ecNumber>
    </recommendedName>
</protein>
<feature type="domain" description="Oxo-4-hydroxy-4-carboxy-5-ureidoimidazoline decarboxylase" evidence="7">
    <location>
        <begin position="9"/>
        <end position="160"/>
    </location>
</feature>
<evidence type="ECO:0000256" key="1">
    <source>
        <dbReference type="ARBA" id="ARBA00001163"/>
    </source>
</evidence>
<evidence type="ECO:0000256" key="2">
    <source>
        <dbReference type="ARBA" id="ARBA00004754"/>
    </source>
</evidence>
<sequence>MSISLWQLNTLSKEMFVGQIGGVFERSPWVAEKAWEARPFHSVNELHEAMLAVVRQAPEEQVTELFRAHPDLATRMTMTSYSSAEQQGAGLHELSPDEFKRFAQLNAAYAAQFGFPFIMAVRGRTKADLLAAMQQRLQHSAVQERRQALLEIQRITQLRLIDLIEE</sequence>
<evidence type="ECO:0000256" key="3">
    <source>
        <dbReference type="ARBA" id="ARBA00012257"/>
    </source>
</evidence>
<dbReference type="NCBIfam" id="TIGR03164">
    <property type="entry name" value="UHCUDC"/>
    <property type="match status" value="1"/>
</dbReference>
<accession>A0ABS5CC89</accession>
<comment type="catalytic activity">
    <reaction evidence="1">
        <text>5-hydroxy-2-oxo-4-ureido-2,5-dihydro-1H-imidazole-5-carboxylate + H(+) = (S)-allantoin + CO2</text>
        <dbReference type="Rhea" id="RHEA:26301"/>
        <dbReference type="ChEBI" id="CHEBI:15378"/>
        <dbReference type="ChEBI" id="CHEBI:15678"/>
        <dbReference type="ChEBI" id="CHEBI:16526"/>
        <dbReference type="ChEBI" id="CHEBI:58639"/>
        <dbReference type="EC" id="4.1.1.97"/>
    </reaction>
</comment>